<name>A0AAV0TQS9_9STRA</name>
<gene>
    <name evidence="2" type="ORF">PDE001_LOCUS3467</name>
</gene>
<evidence type="ECO:0000313" key="2">
    <source>
        <dbReference type="EMBL" id="CAI5725958.1"/>
    </source>
</evidence>
<feature type="compositionally biased region" description="Polar residues" evidence="1">
    <location>
        <begin position="103"/>
        <end position="114"/>
    </location>
</feature>
<evidence type="ECO:0000313" key="3">
    <source>
        <dbReference type="Proteomes" id="UP001162029"/>
    </source>
</evidence>
<dbReference type="EMBL" id="CANTFM010000589">
    <property type="protein sequence ID" value="CAI5725958.1"/>
    <property type="molecule type" value="Genomic_DNA"/>
</dbReference>
<proteinExistence type="predicted"/>
<feature type="region of interest" description="Disordered" evidence="1">
    <location>
        <begin position="1"/>
        <end position="20"/>
    </location>
</feature>
<dbReference type="AlphaFoldDB" id="A0AAV0TQS9"/>
<protein>
    <submittedName>
        <fullName evidence="2">Uncharacterized protein</fullName>
    </submittedName>
</protein>
<dbReference type="Proteomes" id="UP001162029">
    <property type="component" value="Unassembled WGS sequence"/>
</dbReference>
<evidence type="ECO:0000256" key="1">
    <source>
        <dbReference type="SAM" id="MobiDB-lite"/>
    </source>
</evidence>
<reference evidence="2" key="1">
    <citation type="submission" date="2022-12" db="EMBL/GenBank/DDBJ databases">
        <authorList>
            <person name="Webb A."/>
        </authorList>
    </citation>
    <scope>NUCLEOTIDE SEQUENCE</scope>
    <source>
        <strain evidence="2">Pd1</strain>
    </source>
</reference>
<comment type="caution">
    <text evidence="2">The sequence shown here is derived from an EMBL/GenBank/DDBJ whole genome shotgun (WGS) entry which is preliminary data.</text>
</comment>
<feature type="region of interest" description="Disordered" evidence="1">
    <location>
        <begin position="103"/>
        <end position="128"/>
    </location>
</feature>
<organism evidence="2 3">
    <name type="scientific">Peronospora destructor</name>
    <dbReference type="NCBI Taxonomy" id="86335"/>
    <lineage>
        <taxon>Eukaryota</taxon>
        <taxon>Sar</taxon>
        <taxon>Stramenopiles</taxon>
        <taxon>Oomycota</taxon>
        <taxon>Peronosporomycetes</taxon>
        <taxon>Peronosporales</taxon>
        <taxon>Peronosporaceae</taxon>
        <taxon>Peronospora</taxon>
    </lineage>
</organism>
<keyword evidence="3" id="KW-1185">Reference proteome</keyword>
<sequence length="128" mass="14040">MDVDEGAQWPATWQRPLSPPRELRVTDKRRRLNDVAVKDQRELAELLQLVDEDEAGRPTSALRLSAASASPASVLSVYAHNAPRFTCTLCRHLALPRYVATETHGTVASASPTDCRQDVRAAPPSPRG</sequence>
<accession>A0AAV0TQS9</accession>